<protein>
    <submittedName>
        <fullName evidence="3">DUF4131 domain-containing protein</fullName>
    </submittedName>
</protein>
<proteinExistence type="predicted"/>
<dbReference type="InterPro" id="IPR025405">
    <property type="entry name" value="DUF4131"/>
</dbReference>
<keyword evidence="1" id="KW-1133">Transmembrane helix</keyword>
<dbReference type="AlphaFoldDB" id="A0A7W2AIA9"/>
<dbReference type="RefSeq" id="WP_033101763.1">
    <property type="nucleotide sequence ID" value="NZ_JACEIP010000008.1"/>
</dbReference>
<feature type="transmembrane region" description="Helical" evidence="1">
    <location>
        <begin position="28"/>
        <end position="44"/>
    </location>
</feature>
<sequence>MKRPLVWVSAGWIAGVFAARGWNAFFFYGCAAVLVALAGGWIVYHYRKGRVVLFLLLGLFAGAFRYAWDVANNVSHLPRQFLNSPQVAIGKVVSLPDIEGDQLTFEMMVFDVKTDRGWCRVIPERVLSGGSCILTTNGNKPGG</sequence>
<organism evidence="3 4">
    <name type="scientific">Thermoactinomyces daqus</name>
    <dbReference type="NCBI Taxonomy" id="1329516"/>
    <lineage>
        <taxon>Bacteria</taxon>
        <taxon>Bacillati</taxon>
        <taxon>Bacillota</taxon>
        <taxon>Bacilli</taxon>
        <taxon>Bacillales</taxon>
        <taxon>Thermoactinomycetaceae</taxon>
        <taxon>Thermoactinomyces</taxon>
    </lineage>
</organism>
<evidence type="ECO:0000256" key="1">
    <source>
        <dbReference type="SAM" id="Phobius"/>
    </source>
</evidence>
<feature type="transmembrane region" description="Helical" evidence="1">
    <location>
        <begin position="51"/>
        <end position="68"/>
    </location>
</feature>
<feature type="domain" description="DUF4131" evidence="2">
    <location>
        <begin position="28"/>
        <end position="121"/>
    </location>
</feature>
<evidence type="ECO:0000313" key="3">
    <source>
        <dbReference type="EMBL" id="MBA4542668.1"/>
    </source>
</evidence>
<comment type="caution">
    <text evidence="3">The sequence shown here is derived from an EMBL/GenBank/DDBJ whole genome shotgun (WGS) entry which is preliminary data.</text>
</comment>
<gene>
    <name evidence="3" type="ORF">H1164_07105</name>
</gene>
<reference evidence="3 4" key="1">
    <citation type="submission" date="2020-07" db="EMBL/GenBank/DDBJ databases">
        <authorList>
            <person name="Feng H."/>
        </authorList>
    </citation>
    <scope>NUCLEOTIDE SEQUENCE [LARGE SCALE GENOMIC DNA]</scope>
    <source>
        <strain evidence="4">s-11</strain>
    </source>
</reference>
<keyword evidence="1" id="KW-0812">Transmembrane</keyword>
<dbReference type="Pfam" id="PF13567">
    <property type="entry name" value="DUF4131"/>
    <property type="match status" value="1"/>
</dbReference>
<keyword evidence="4" id="KW-1185">Reference proteome</keyword>
<evidence type="ECO:0000259" key="2">
    <source>
        <dbReference type="Pfam" id="PF13567"/>
    </source>
</evidence>
<keyword evidence="1" id="KW-0472">Membrane</keyword>
<evidence type="ECO:0000313" key="4">
    <source>
        <dbReference type="Proteomes" id="UP000530514"/>
    </source>
</evidence>
<dbReference type="EMBL" id="JACEIP010000008">
    <property type="protein sequence ID" value="MBA4542668.1"/>
    <property type="molecule type" value="Genomic_DNA"/>
</dbReference>
<dbReference type="Proteomes" id="UP000530514">
    <property type="component" value="Unassembled WGS sequence"/>
</dbReference>
<accession>A0A7W2AIA9</accession>
<name>A0A7W2AIA9_9BACL</name>